<dbReference type="EMBL" id="JASBNA010000004">
    <property type="protein sequence ID" value="KAK7692550.1"/>
    <property type="molecule type" value="Genomic_DNA"/>
</dbReference>
<dbReference type="Proteomes" id="UP001385951">
    <property type="component" value="Unassembled WGS sequence"/>
</dbReference>
<evidence type="ECO:0000313" key="1">
    <source>
        <dbReference type="EMBL" id="KAK7692550.1"/>
    </source>
</evidence>
<name>A0AAW0GH18_9APHY</name>
<evidence type="ECO:0000313" key="2">
    <source>
        <dbReference type="Proteomes" id="UP001385951"/>
    </source>
</evidence>
<accession>A0AAW0GH18</accession>
<organism evidence="1 2">
    <name type="scientific">Cerrena zonata</name>
    <dbReference type="NCBI Taxonomy" id="2478898"/>
    <lineage>
        <taxon>Eukaryota</taxon>
        <taxon>Fungi</taxon>
        <taxon>Dikarya</taxon>
        <taxon>Basidiomycota</taxon>
        <taxon>Agaricomycotina</taxon>
        <taxon>Agaricomycetes</taxon>
        <taxon>Polyporales</taxon>
        <taxon>Cerrenaceae</taxon>
        <taxon>Cerrena</taxon>
    </lineage>
</organism>
<keyword evidence="2" id="KW-1185">Reference proteome</keyword>
<comment type="caution">
    <text evidence="1">The sequence shown here is derived from an EMBL/GenBank/DDBJ whole genome shotgun (WGS) entry which is preliminary data.</text>
</comment>
<protein>
    <submittedName>
        <fullName evidence="1">Uncharacterized protein</fullName>
    </submittedName>
</protein>
<proteinExistence type="predicted"/>
<gene>
    <name evidence="1" type="ORF">QCA50_004180</name>
</gene>
<sequence>MSLQKLSLKGCTSQPWWMPLLRPDTCQQLQLHHLDDCLAAFAIFKEDTRIFAIETILLHCYSAIPSRHPDLVKMLVKMPYIQSFTFSYNDPREARIRRSGVVLSSEVLRLLTSITAPAGLLNTFFGNYDRPVRYLATTFDRANPISGGLPFTQLYTTFPLLETLSIHGLENFWESQDLWGTPFSLFSKLKVLHLIPQVISLGNIIPICHRLTLYSLPISLTELHVSNSIVYAEVPRVATNMTAFATSEIDKLKAKLPYLKHLLVLSPSQSVEWQNEPCSLSCYTRTTQEWFDDIKLI</sequence>
<reference evidence="1 2" key="1">
    <citation type="submission" date="2022-09" db="EMBL/GenBank/DDBJ databases">
        <authorList>
            <person name="Palmer J.M."/>
        </authorList>
    </citation>
    <scope>NUCLEOTIDE SEQUENCE [LARGE SCALE GENOMIC DNA]</scope>
    <source>
        <strain evidence="1 2">DSM 7382</strain>
    </source>
</reference>
<dbReference type="AlphaFoldDB" id="A0AAW0GH18"/>